<protein>
    <submittedName>
        <fullName evidence="1">Uncharacterized protein</fullName>
    </submittedName>
</protein>
<organism evidence="1">
    <name type="scientific">hydrothermal vent metagenome</name>
    <dbReference type="NCBI Taxonomy" id="652676"/>
    <lineage>
        <taxon>unclassified sequences</taxon>
        <taxon>metagenomes</taxon>
        <taxon>ecological metagenomes</taxon>
    </lineage>
</organism>
<reference evidence="1" key="1">
    <citation type="submission" date="2018-06" db="EMBL/GenBank/DDBJ databases">
        <authorList>
            <person name="Zhirakovskaya E."/>
        </authorList>
    </citation>
    <scope>NUCLEOTIDE SEQUENCE</scope>
</reference>
<dbReference type="EMBL" id="UOEL01000100">
    <property type="protein sequence ID" value="VAW13183.1"/>
    <property type="molecule type" value="Genomic_DNA"/>
</dbReference>
<name>A0A3B0TAT2_9ZZZZ</name>
<sequence length="44" mass="5179">MLKKGEDHNMSIPLHNTIIDFHNKIAPLLLIKGVFHRFTYTFNI</sequence>
<accession>A0A3B0TAT2</accession>
<evidence type="ECO:0000313" key="1">
    <source>
        <dbReference type="EMBL" id="VAW13183.1"/>
    </source>
</evidence>
<proteinExistence type="predicted"/>
<gene>
    <name evidence="1" type="ORF">MNBD_BACTEROID03-2534</name>
</gene>
<dbReference type="AlphaFoldDB" id="A0A3B0TAT2"/>